<dbReference type="EMBL" id="BLAL01000285">
    <property type="protein sequence ID" value="GET00331.1"/>
    <property type="molecule type" value="Genomic_DNA"/>
</dbReference>
<sequence>MTEDVGANKKEEFNPLVGANKEEGFDPLVGANKKEGFDPLVGSNKKGGFDPLNNICSSHKTIQLSIFVMFKRKMKVMSSDCEINHLWRKRKNKTIKDTEKKYDNHFAITS</sequence>
<organism evidence="1 2">
    <name type="scientific">Rhizophagus clarus</name>
    <dbReference type="NCBI Taxonomy" id="94130"/>
    <lineage>
        <taxon>Eukaryota</taxon>
        <taxon>Fungi</taxon>
        <taxon>Fungi incertae sedis</taxon>
        <taxon>Mucoromycota</taxon>
        <taxon>Glomeromycotina</taxon>
        <taxon>Glomeromycetes</taxon>
        <taxon>Glomerales</taxon>
        <taxon>Glomeraceae</taxon>
        <taxon>Rhizophagus</taxon>
    </lineage>
</organism>
<evidence type="ECO:0000313" key="2">
    <source>
        <dbReference type="Proteomes" id="UP000615446"/>
    </source>
</evidence>
<dbReference type="AlphaFoldDB" id="A0A8H3M932"/>
<proteinExistence type="predicted"/>
<protein>
    <submittedName>
        <fullName evidence="1">Uncharacterized protein</fullName>
    </submittedName>
</protein>
<name>A0A8H3M932_9GLOM</name>
<accession>A0A8H3M932</accession>
<evidence type="ECO:0000313" key="1">
    <source>
        <dbReference type="EMBL" id="GET00331.1"/>
    </source>
</evidence>
<reference evidence="1" key="1">
    <citation type="submission" date="2019-10" db="EMBL/GenBank/DDBJ databases">
        <title>Conservation and host-specific expression of non-tandemly repeated heterogenous ribosome RNA gene in arbuscular mycorrhizal fungi.</title>
        <authorList>
            <person name="Maeda T."/>
            <person name="Kobayashi Y."/>
            <person name="Nakagawa T."/>
            <person name="Ezawa T."/>
            <person name="Yamaguchi K."/>
            <person name="Bino T."/>
            <person name="Nishimoto Y."/>
            <person name="Shigenobu S."/>
            <person name="Kawaguchi M."/>
        </authorList>
    </citation>
    <scope>NUCLEOTIDE SEQUENCE</scope>
    <source>
        <strain evidence="1">HR1</strain>
    </source>
</reference>
<dbReference type="Proteomes" id="UP000615446">
    <property type="component" value="Unassembled WGS sequence"/>
</dbReference>
<gene>
    <name evidence="1" type="ORF">RCL2_002679200</name>
</gene>
<comment type="caution">
    <text evidence="1">The sequence shown here is derived from an EMBL/GenBank/DDBJ whole genome shotgun (WGS) entry which is preliminary data.</text>
</comment>